<evidence type="ECO:0000313" key="2">
    <source>
        <dbReference type="EMBL" id="GGE28779.1"/>
    </source>
</evidence>
<comment type="caution">
    <text evidence="2">The sequence shown here is derived from an EMBL/GenBank/DDBJ whole genome shotgun (WGS) entry which is preliminary data.</text>
</comment>
<reference evidence="3" key="1">
    <citation type="journal article" date="2019" name="Int. J. Syst. Evol. Microbiol.">
        <title>The Global Catalogue of Microorganisms (GCM) 10K type strain sequencing project: providing services to taxonomists for standard genome sequencing and annotation.</title>
        <authorList>
            <consortium name="The Broad Institute Genomics Platform"/>
            <consortium name="The Broad Institute Genome Sequencing Center for Infectious Disease"/>
            <person name="Wu L."/>
            <person name="Ma J."/>
        </authorList>
    </citation>
    <scope>NUCLEOTIDE SEQUENCE [LARGE SCALE GENOMIC DNA]</scope>
    <source>
        <strain evidence="3">CGMCC 1.12931</strain>
    </source>
</reference>
<dbReference type="EMBL" id="BMGM01000002">
    <property type="protein sequence ID" value="GGE28779.1"/>
    <property type="molecule type" value="Genomic_DNA"/>
</dbReference>
<sequence>MKLKHFIYFVFAIVSLSFLVNCGNQKKVASTEKSAQEVDTIVIENDSLEYKLIVLEVGFYSWLQTQKPRGYHSQRYMELKNRNYVNEYNLRARNAEYYDPELYPFQIKYSSDIDYGYEVNYLLFHYFLFFEEKYNQKLQ</sequence>
<keyword evidence="1" id="KW-0812">Transmembrane</keyword>
<dbReference type="RefSeq" id="WP_188457680.1">
    <property type="nucleotide sequence ID" value="NZ_BMGM01000002.1"/>
</dbReference>
<feature type="transmembrane region" description="Helical" evidence="1">
    <location>
        <begin position="6"/>
        <end position="23"/>
    </location>
</feature>
<keyword evidence="1" id="KW-0472">Membrane</keyword>
<proteinExistence type="predicted"/>
<organism evidence="2 3">
    <name type="scientific">Psychroflexus planctonicus</name>
    <dbReference type="NCBI Taxonomy" id="1526575"/>
    <lineage>
        <taxon>Bacteria</taxon>
        <taxon>Pseudomonadati</taxon>
        <taxon>Bacteroidota</taxon>
        <taxon>Flavobacteriia</taxon>
        <taxon>Flavobacteriales</taxon>
        <taxon>Flavobacteriaceae</taxon>
        <taxon>Psychroflexus</taxon>
    </lineage>
</organism>
<dbReference type="Pfam" id="PF19643">
    <property type="entry name" value="DUF6146"/>
    <property type="match status" value="1"/>
</dbReference>
<evidence type="ECO:0000313" key="3">
    <source>
        <dbReference type="Proteomes" id="UP000599179"/>
    </source>
</evidence>
<evidence type="ECO:0008006" key="4">
    <source>
        <dbReference type="Google" id="ProtNLM"/>
    </source>
</evidence>
<protein>
    <recommendedName>
        <fullName evidence="4">Lipoprotein</fullName>
    </recommendedName>
</protein>
<keyword evidence="3" id="KW-1185">Reference proteome</keyword>
<gene>
    <name evidence="2" type="ORF">GCM10010832_06760</name>
</gene>
<dbReference type="Proteomes" id="UP000599179">
    <property type="component" value="Unassembled WGS sequence"/>
</dbReference>
<accession>A0ABQ1SD05</accession>
<dbReference type="InterPro" id="IPR046144">
    <property type="entry name" value="DUF6146"/>
</dbReference>
<keyword evidence="1" id="KW-1133">Transmembrane helix</keyword>
<evidence type="ECO:0000256" key="1">
    <source>
        <dbReference type="SAM" id="Phobius"/>
    </source>
</evidence>
<name>A0ABQ1SD05_9FLAO</name>